<organism evidence="3">
    <name type="scientific">Phallusia mammillata</name>
    <dbReference type="NCBI Taxonomy" id="59560"/>
    <lineage>
        <taxon>Eukaryota</taxon>
        <taxon>Metazoa</taxon>
        <taxon>Chordata</taxon>
        <taxon>Tunicata</taxon>
        <taxon>Ascidiacea</taxon>
        <taxon>Phlebobranchia</taxon>
        <taxon>Ascidiidae</taxon>
        <taxon>Phallusia</taxon>
    </lineage>
</organism>
<dbReference type="Gene3D" id="1.10.167.10">
    <property type="entry name" value="Regulator of G-protein Signalling 4, domain 2"/>
    <property type="match status" value="1"/>
</dbReference>
<feature type="compositionally biased region" description="Low complexity" evidence="1">
    <location>
        <begin position="335"/>
        <end position="347"/>
    </location>
</feature>
<dbReference type="PROSITE" id="PS50132">
    <property type="entry name" value="RGS"/>
    <property type="match status" value="1"/>
</dbReference>
<protein>
    <submittedName>
        <fullName evidence="3">Regulator of G-protein signaling 2-like</fullName>
    </submittedName>
</protein>
<feature type="region of interest" description="Disordered" evidence="1">
    <location>
        <begin position="315"/>
        <end position="348"/>
    </location>
</feature>
<proteinExistence type="evidence at transcript level"/>
<dbReference type="PANTHER" id="PTHR10845">
    <property type="entry name" value="REGULATOR OF G PROTEIN SIGNALING"/>
    <property type="match status" value="1"/>
</dbReference>
<dbReference type="FunFam" id="1.10.167.10:FF:000001">
    <property type="entry name" value="Putative regulator of g-protein signaling 12"/>
    <property type="match status" value="1"/>
</dbReference>
<dbReference type="CDD" id="cd07440">
    <property type="entry name" value="RGS"/>
    <property type="match status" value="1"/>
</dbReference>
<sequence length="403" mass="45575">MENNLLSHGRYRKLTSVEEVEKKSVIPTIKTLDVEDSLSQRRTTWYAGQKDEALSNDLEQKRISDSQIPRDTSCLGTSKQNLSRHSAPLLSDVSTVIDTSNLKQRQKSEPSDLNLQGTSQVRLRKKKTNNSPRRDKTVSTFGGPDTPGSSNKRSRPVSAFFTSAIMKRPQNTSTNEASSLLNTLDNKKMRMAFHDFLDSEYSSENLKFWCSCEKFKKLKTADQRLREGEHIYQQYISSRSPHQVNIDHITQRQVALSVTCGDPLPNDVFESAQRKIFHIMENDSYPRFLRSSFYREVASRRSPLESLLVGLLPGSKSSSASKLNSPTKEMAPMRNASNNNNTSVTTSKRSGFQFAKRTGVTTRSQCLLESSCPCDNLLNLSQADREAFVQRLCEPKIVRTQDM</sequence>
<dbReference type="SUPFAM" id="SSF48097">
    <property type="entry name" value="Regulator of G-protein signaling, RGS"/>
    <property type="match status" value="1"/>
</dbReference>
<dbReference type="InterPro" id="IPR044926">
    <property type="entry name" value="RGS_subdomain_2"/>
</dbReference>
<dbReference type="PANTHER" id="PTHR10845:SF259">
    <property type="entry name" value="RGS DOMAIN-CONTAINING PROTEIN-RELATED"/>
    <property type="match status" value="1"/>
</dbReference>
<feature type="compositionally biased region" description="Polar residues" evidence="1">
    <location>
        <begin position="65"/>
        <end position="84"/>
    </location>
</feature>
<feature type="region of interest" description="Disordered" evidence="1">
    <location>
        <begin position="61"/>
        <end position="85"/>
    </location>
</feature>
<accession>A0A6F9DRG4</accession>
<feature type="domain" description="RGS" evidence="2">
    <location>
        <begin position="179"/>
        <end position="298"/>
    </location>
</feature>
<dbReference type="EMBL" id="LR789694">
    <property type="protein sequence ID" value="CAB3265556.1"/>
    <property type="molecule type" value="mRNA"/>
</dbReference>
<dbReference type="SMART" id="SM00315">
    <property type="entry name" value="RGS"/>
    <property type="match status" value="1"/>
</dbReference>
<dbReference type="InterPro" id="IPR016137">
    <property type="entry name" value="RGS"/>
</dbReference>
<evidence type="ECO:0000259" key="2">
    <source>
        <dbReference type="PROSITE" id="PS50132"/>
    </source>
</evidence>
<feature type="region of interest" description="Disordered" evidence="1">
    <location>
        <begin position="102"/>
        <end position="155"/>
    </location>
</feature>
<evidence type="ECO:0000256" key="1">
    <source>
        <dbReference type="SAM" id="MobiDB-lite"/>
    </source>
</evidence>
<name>A0A6F9DRG4_9ASCI</name>
<feature type="compositionally biased region" description="Low complexity" evidence="1">
    <location>
        <begin position="315"/>
        <end position="326"/>
    </location>
</feature>
<dbReference type="InterPro" id="IPR036305">
    <property type="entry name" value="RGS_sf"/>
</dbReference>
<gene>
    <name evidence="3" type="primary">Rgs20</name>
</gene>
<reference evidence="3" key="1">
    <citation type="submission" date="2020-04" db="EMBL/GenBank/DDBJ databases">
        <authorList>
            <person name="Neveu A P."/>
        </authorList>
    </citation>
    <scope>NUCLEOTIDE SEQUENCE</scope>
    <source>
        <tissue evidence="3">Whole embryo</tissue>
    </source>
</reference>
<dbReference type="Pfam" id="PF00615">
    <property type="entry name" value="RGS"/>
    <property type="match status" value="1"/>
</dbReference>
<feature type="compositionally biased region" description="Polar residues" evidence="1">
    <location>
        <begin position="111"/>
        <end position="121"/>
    </location>
</feature>
<dbReference type="PRINTS" id="PR01301">
    <property type="entry name" value="RGSPROTEIN"/>
</dbReference>
<evidence type="ECO:0000313" key="3">
    <source>
        <dbReference type="EMBL" id="CAB3265556.1"/>
    </source>
</evidence>
<dbReference type="AlphaFoldDB" id="A0A6F9DRG4"/>